<dbReference type="PANTHER" id="PTHR23026:SF90">
    <property type="entry name" value="IODOTYROSINE DEIODINASE 1"/>
    <property type="match status" value="1"/>
</dbReference>
<dbReference type="InterPro" id="IPR000415">
    <property type="entry name" value="Nitroreductase-like"/>
</dbReference>
<organism evidence="5 6">
    <name type="scientific">Corynebacterium sphenisci DSM 44792</name>
    <dbReference type="NCBI Taxonomy" id="1437874"/>
    <lineage>
        <taxon>Bacteria</taxon>
        <taxon>Bacillati</taxon>
        <taxon>Actinomycetota</taxon>
        <taxon>Actinomycetes</taxon>
        <taxon>Mycobacteriales</taxon>
        <taxon>Corynebacteriaceae</taxon>
        <taxon>Corynebacterium</taxon>
    </lineage>
</organism>
<dbReference type="OrthoDB" id="9773807at2"/>
<dbReference type="AlphaFoldDB" id="A0A1L7CZT4"/>
<accession>A0A1L7CZT4</accession>
<dbReference type="InterPro" id="IPR029479">
    <property type="entry name" value="Nitroreductase"/>
</dbReference>
<dbReference type="Gene3D" id="3.40.109.10">
    <property type="entry name" value="NADH Oxidase"/>
    <property type="match status" value="1"/>
</dbReference>
<sequence length="202" mass="22137">MELHEAIRRRRDVRAEFTGGRVDRATLTRLLAAAHAAPSVGHSQPWDFHVIRDPARLAAFRDHVLDRRAEFAAALPPGRRRVFDPIRIEGIVAAGTGVAVTYDPRRGGEHVLGRATIADTGPLSVALAIQNLWLAATAEGLGVGWVSFYEEGFLADFLGVAAPVRPLAWLCVGPVTHLADRPDLERAGWRRGLPLDEVVHWD</sequence>
<protein>
    <submittedName>
        <fullName evidence="5">Cob(II)yrinic acid a,c-diamide reductase</fullName>
    </submittedName>
</protein>
<reference evidence="5 6" key="1">
    <citation type="submission" date="2014-08" db="EMBL/GenBank/DDBJ databases">
        <title>Complete genome sequence of Corynebacterium sphenisci CECT 5990(T) (=DSM 44792(T)), isolated from healthy wild penguins.</title>
        <authorList>
            <person name="Ruckert C."/>
            <person name="Albersmeier A."/>
            <person name="Winkler A."/>
            <person name="Kalinowski J."/>
        </authorList>
    </citation>
    <scope>NUCLEOTIDE SEQUENCE [LARGE SCALE GENOMIC DNA]</scope>
    <source>
        <strain evidence="5 6">DSM 44792</strain>
    </source>
</reference>
<gene>
    <name evidence="5" type="ORF">CSPHI_10175</name>
</gene>
<evidence type="ECO:0000313" key="6">
    <source>
        <dbReference type="Proteomes" id="UP000185469"/>
    </source>
</evidence>
<dbReference type="InterPro" id="IPR012825">
    <property type="entry name" value="BluB"/>
</dbReference>
<dbReference type="STRING" id="1437874.CSPHI_10175"/>
<dbReference type="NCBIfam" id="TIGR02476">
    <property type="entry name" value="BluB"/>
    <property type="match status" value="1"/>
</dbReference>
<dbReference type="PANTHER" id="PTHR23026">
    <property type="entry name" value="NADPH NITROREDUCTASE"/>
    <property type="match status" value="1"/>
</dbReference>
<proteinExistence type="predicted"/>
<keyword evidence="1" id="KW-0285">Flavoprotein</keyword>
<name>A0A1L7CZT4_9CORY</name>
<evidence type="ECO:0000256" key="1">
    <source>
        <dbReference type="ARBA" id="ARBA00022630"/>
    </source>
</evidence>
<dbReference type="RefSeq" id="WP_075692921.1">
    <property type="nucleotide sequence ID" value="NZ_CP009248.1"/>
</dbReference>
<evidence type="ECO:0000256" key="2">
    <source>
        <dbReference type="ARBA" id="ARBA00022643"/>
    </source>
</evidence>
<evidence type="ECO:0000313" key="5">
    <source>
        <dbReference type="EMBL" id="APT91303.1"/>
    </source>
</evidence>
<feature type="domain" description="Nitroreductase" evidence="4">
    <location>
        <begin position="7"/>
        <end position="173"/>
    </location>
</feature>
<dbReference type="Pfam" id="PF00881">
    <property type="entry name" value="Nitroreductase"/>
    <property type="match status" value="1"/>
</dbReference>
<dbReference type="InterPro" id="IPR050627">
    <property type="entry name" value="Nitroreductase/BluB"/>
</dbReference>
<keyword evidence="6" id="KW-1185">Reference proteome</keyword>
<keyword evidence="2" id="KW-0288">FMN</keyword>
<dbReference type="Proteomes" id="UP000185469">
    <property type="component" value="Chromosome"/>
</dbReference>
<dbReference type="SUPFAM" id="SSF55469">
    <property type="entry name" value="FMN-dependent nitroreductase-like"/>
    <property type="match status" value="1"/>
</dbReference>
<evidence type="ECO:0000256" key="3">
    <source>
        <dbReference type="ARBA" id="ARBA00023002"/>
    </source>
</evidence>
<dbReference type="EMBL" id="CP009248">
    <property type="protein sequence ID" value="APT91303.1"/>
    <property type="molecule type" value="Genomic_DNA"/>
</dbReference>
<evidence type="ECO:0000259" key="4">
    <source>
        <dbReference type="Pfam" id="PF00881"/>
    </source>
</evidence>
<keyword evidence="3" id="KW-0560">Oxidoreductase</keyword>
<dbReference type="KEGG" id="csph:CSPHI_10175"/>
<dbReference type="GO" id="GO:0016491">
    <property type="term" value="F:oxidoreductase activity"/>
    <property type="evidence" value="ECO:0007669"/>
    <property type="project" value="UniProtKB-KW"/>
</dbReference>